<dbReference type="eggNOG" id="COG2805">
    <property type="taxonomic scope" value="Bacteria"/>
</dbReference>
<dbReference type="InterPro" id="IPR050921">
    <property type="entry name" value="T4SS_GSP_E_ATPase"/>
</dbReference>
<organism evidence="3 4">
    <name type="scientific">Yersinia intermedia</name>
    <dbReference type="NCBI Taxonomy" id="631"/>
    <lineage>
        <taxon>Bacteria</taxon>
        <taxon>Pseudomonadati</taxon>
        <taxon>Pseudomonadota</taxon>
        <taxon>Gammaproteobacteria</taxon>
        <taxon>Enterobacterales</taxon>
        <taxon>Yersiniaceae</taxon>
        <taxon>Yersinia</taxon>
    </lineage>
</organism>
<dbReference type="Gene3D" id="3.30.450.90">
    <property type="match status" value="1"/>
</dbReference>
<dbReference type="PANTHER" id="PTHR30486:SF6">
    <property type="entry name" value="TYPE IV PILUS RETRACTATION ATPASE PILT"/>
    <property type="match status" value="1"/>
</dbReference>
<dbReference type="SUPFAM" id="SSF52540">
    <property type="entry name" value="P-loop containing nucleoside triphosphate hydrolases"/>
    <property type="match status" value="1"/>
</dbReference>
<dbReference type="InterPro" id="IPR001482">
    <property type="entry name" value="T2SS/T4SS_dom"/>
</dbReference>
<sequence>MDFTGLDDKDTDLDNPVFSGGTAKCIDLESPEHTDDVFDEQDFANKVAASVNHNASDLHLCTGYHPVLRIDGALKTFTHWPRVSANWLNKFCRHLLSEEQYRRLWQMGQVDCAYTTVTGQRLRANIFQQQQGQSVAFRIISAACPSLEELDVPPIIHQLIEQENGLILVTGATGSGKSTTLSAMISAINQHQARHIITLEDPIEFVHSSLSCLIQQRELGSHTPSFSHALTGALRQDPDIILLGELRDLDTIRLALTAAETGHLVLATLHTRTVTQAIDRLVDVFPAAEKATIQAQLAASLRAVIAQKLCHKVGGGRIAVFEILTQTTAVSHLIREGKTYQLANVIQAGAQWGMQTFEQGMAQREEQGVLAEHHISQLR</sequence>
<dbReference type="STRING" id="631.CH53_2588"/>
<reference evidence="3 4" key="1">
    <citation type="submission" date="2015-03" db="EMBL/GenBank/DDBJ databases">
        <authorList>
            <person name="Murphy D."/>
        </authorList>
    </citation>
    <scope>NUCLEOTIDE SEQUENCE [LARGE SCALE GENOMIC DNA]</scope>
    <source>
        <strain evidence="3 4">BR165/97</strain>
    </source>
</reference>
<dbReference type="CDD" id="cd01131">
    <property type="entry name" value="PilT"/>
    <property type="match status" value="1"/>
</dbReference>
<name>A0A0T9M986_YERIN</name>
<dbReference type="InterPro" id="IPR027417">
    <property type="entry name" value="P-loop_NTPase"/>
</dbReference>
<evidence type="ECO:0000313" key="4">
    <source>
        <dbReference type="Proteomes" id="UP000038750"/>
    </source>
</evidence>
<proteinExistence type="inferred from homology"/>
<gene>
    <name evidence="3" type="primary">yggR_1</name>
    <name evidence="3" type="ORF">ERS008530_02134</name>
</gene>
<evidence type="ECO:0000256" key="1">
    <source>
        <dbReference type="ARBA" id="ARBA00006611"/>
    </source>
</evidence>
<dbReference type="NCBIfam" id="TIGR01420">
    <property type="entry name" value="pilT_fam"/>
    <property type="match status" value="1"/>
</dbReference>
<dbReference type="RefSeq" id="WP_050073574.1">
    <property type="nucleotide sequence ID" value="NZ_CPZJ01000008.1"/>
</dbReference>
<evidence type="ECO:0000259" key="2">
    <source>
        <dbReference type="PROSITE" id="PS00662"/>
    </source>
</evidence>
<dbReference type="GO" id="GO:0016887">
    <property type="term" value="F:ATP hydrolysis activity"/>
    <property type="evidence" value="ECO:0007669"/>
    <property type="project" value="InterPro"/>
</dbReference>
<feature type="domain" description="Bacterial type II secretion system protein E" evidence="2">
    <location>
        <begin position="234"/>
        <end position="248"/>
    </location>
</feature>
<dbReference type="Proteomes" id="UP000038750">
    <property type="component" value="Unassembled WGS sequence"/>
</dbReference>
<comment type="similarity">
    <text evidence="1">Belongs to the GSP E family.</text>
</comment>
<dbReference type="Gene3D" id="3.40.50.300">
    <property type="entry name" value="P-loop containing nucleotide triphosphate hydrolases"/>
    <property type="match status" value="1"/>
</dbReference>
<dbReference type="GO" id="GO:0005524">
    <property type="term" value="F:ATP binding"/>
    <property type="evidence" value="ECO:0007669"/>
    <property type="project" value="InterPro"/>
</dbReference>
<dbReference type="EMBL" id="CPZJ01000008">
    <property type="protein sequence ID" value="CNF79666.1"/>
    <property type="molecule type" value="Genomic_DNA"/>
</dbReference>
<dbReference type="AlphaFoldDB" id="A0A0T9M986"/>
<dbReference type="PROSITE" id="PS00662">
    <property type="entry name" value="T2SP_E"/>
    <property type="match status" value="1"/>
</dbReference>
<protein>
    <submittedName>
        <fullName evidence="3">Twitching motility protein PilT</fullName>
    </submittedName>
</protein>
<dbReference type="Pfam" id="PF00437">
    <property type="entry name" value="T2SSE"/>
    <property type="match status" value="1"/>
</dbReference>
<dbReference type="PANTHER" id="PTHR30486">
    <property type="entry name" value="TWITCHING MOTILITY PROTEIN PILT"/>
    <property type="match status" value="1"/>
</dbReference>
<dbReference type="InterPro" id="IPR006321">
    <property type="entry name" value="PilT/PilU"/>
</dbReference>
<evidence type="ECO:0000313" key="3">
    <source>
        <dbReference type="EMBL" id="CNF79666.1"/>
    </source>
</evidence>
<accession>A0A0T9M986</accession>